<dbReference type="Gene3D" id="1.20.1250.20">
    <property type="entry name" value="MFS general substrate transporter like domains"/>
    <property type="match status" value="1"/>
</dbReference>
<evidence type="ECO:0000259" key="9">
    <source>
        <dbReference type="PROSITE" id="PS50850"/>
    </source>
</evidence>
<feature type="transmembrane region" description="Helical" evidence="8">
    <location>
        <begin position="232"/>
        <end position="249"/>
    </location>
</feature>
<dbReference type="InterPro" id="IPR011701">
    <property type="entry name" value="MFS"/>
</dbReference>
<dbReference type="STRING" id="1399968.CI15_21560"/>
<dbReference type="GO" id="GO:0005886">
    <property type="term" value="C:plasma membrane"/>
    <property type="evidence" value="ECO:0007669"/>
    <property type="project" value="UniProtKB-SubCell"/>
</dbReference>
<dbReference type="OrthoDB" id="9807274at2"/>
<dbReference type="RefSeq" id="WP_062130734.1">
    <property type="nucleotide sequence ID" value="NZ_LRBG01000035.1"/>
</dbReference>
<evidence type="ECO:0000256" key="3">
    <source>
        <dbReference type="ARBA" id="ARBA00022475"/>
    </source>
</evidence>
<evidence type="ECO:0000256" key="4">
    <source>
        <dbReference type="ARBA" id="ARBA00022692"/>
    </source>
</evidence>
<protein>
    <submittedName>
        <fullName evidence="10">Disulfide bond formation protein DsbA</fullName>
    </submittedName>
</protein>
<accession>A0A149PIN8</accession>
<dbReference type="Gene3D" id="1.20.1720.10">
    <property type="entry name" value="Multidrug resistance protein D"/>
    <property type="match status" value="1"/>
</dbReference>
<keyword evidence="11" id="KW-1185">Reference proteome</keyword>
<dbReference type="InterPro" id="IPR020846">
    <property type="entry name" value="MFS_dom"/>
</dbReference>
<dbReference type="PRINTS" id="PR01036">
    <property type="entry name" value="TCRTETB"/>
</dbReference>
<dbReference type="Proteomes" id="UP000075613">
    <property type="component" value="Unassembled WGS sequence"/>
</dbReference>
<dbReference type="EMBL" id="LRBG01000035">
    <property type="protein sequence ID" value="KXU84884.1"/>
    <property type="molecule type" value="Genomic_DNA"/>
</dbReference>
<keyword evidence="6 8" id="KW-0472">Membrane</keyword>
<comment type="subcellular location">
    <subcellularLocation>
        <location evidence="1">Cell membrane</location>
        <topology evidence="1">Multi-pass membrane protein</topology>
    </subcellularLocation>
</comment>
<dbReference type="Pfam" id="PF07690">
    <property type="entry name" value="MFS_1"/>
    <property type="match status" value="1"/>
</dbReference>
<keyword evidence="2" id="KW-0813">Transport</keyword>
<gene>
    <name evidence="10" type="ORF">CI15_21560</name>
</gene>
<feature type="transmembrane region" description="Helical" evidence="8">
    <location>
        <begin position="304"/>
        <end position="324"/>
    </location>
</feature>
<evidence type="ECO:0000256" key="7">
    <source>
        <dbReference type="SAM" id="MobiDB-lite"/>
    </source>
</evidence>
<feature type="transmembrane region" description="Helical" evidence="8">
    <location>
        <begin position="141"/>
        <end position="160"/>
    </location>
</feature>
<dbReference type="PANTHER" id="PTHR42718:SF46">
    <property type="entry name" value="BLR6921 PROTEIN"/>
    <property type="match status" value="1"/>
</dbReference>
<feature type="transmembrane region" description="Helical" evidence="8">
    <location>
        <begin position="108"/>
        <end position="129"/>
    </location>
</feature>
<dbReference type="NCBIfam" id="TIGR00711">
    <property type="entry name" value="efflux_EmrB"/>
    <property type="match status" value="1"/>
</dbReference>
<keyword evidence="5 8" id="KW-1133">Transmembrane helix</keyword>
<reference evidence="10 11" key="1">
    <citation type="journal article" date="2015" name="Int. J. Syst. Evol. Microbiol.">
        <title>Burkholderia monticola sp. nov., isolated from mountain soil.</title>
        <authorList>
            <person name="Baek I."/>
            <person name="Seo B."/>
            <person name="Lee I."/>
            <person name="Yi H."/>
            <person name="Chun J."/>
        </authorList>
    </citation>
    <scope>NUCLEOTIDE SEQUENCE [LARGE SCALE GENOMIC DNA]</scope>
    <source>
        <strain evidence="10 11">JC2948</strain>
    </source>
</reference>
<feature type="transmembrane region" description="Helical" evidence="8">
    <location>
        <begin position="367"/>
        <end position="387"/>
    </location>
</feature>
<dbReference type="PROSITE" id="PS50850">
    <property type="entry name" value="MFS"/>
    <property type="match status" value="1"/>
</dbReference>
<dbReference type="AlphaFoldDB" id="A0A149PIN8"/>
<feature type="transmembrane region" description="Helical" evidence="8">
    <location>
        <begin position="200"/>
        <end position="220"/>
    </location>
</feature>
<name>A0A149PIN8_9BURK</name>
<feature type="transmembrane region" description="Helical" evidence="8">
    <location>
        <begin position="47"/>
        <end position="67"/>
    </location>
</feature>
<dbReference type="GO" id="GO:0022857">
    <property type="term" value="F:transmembrane transporter activity"/>
    <property type="evidence" value="ECO:0007669"/>
    <property type="project" value="InterPro"/>
</dbReference>
<dbReference type="CDD" id="cd17321">
    <property type="entry name" value="MFS_MMR_MDR_like"/>
    <property type="match status" value="1"/>
</dbReference>
<comment type="caution">
    <text evidence="10">The sequence shown here is derived from an EMBL/GenBank/DDBJ whole genome shotgun (WGS) entry which is preliminary data.</text>
</comment>
<sequence>MTHSLHGKQRWLALIVLCLGVLMIVLDTTIVNVALPSIAADLGFSETSLVWVVNAYMLTFGGCLLLGGRLGDLYGHRKLFLCGITLFTLASLACGLANSQVLLVAARAVQGLGGAIVSAVSLSLIMNLFTEPDERAKAMGVYGFVCAGGGSIGVLLGGLLTNLLSWHWIFLVNLPIGIAVYALCLALLPAARGHAHGERLDVAGALSVTASLMIAVYAIVNGNEVGWVSGQTLGLLLIALALLAAFLMIEARVEHPLMPLGLLRLRNVATANVVGVLWAAAMFAWFFISALYLQRVLGYRPLQVGLAFLPANLIMGLFSLGLSARVVMRFGLRRPLAAGLLFAACGLALFARAPVDGSFVPDVLPGMILLGVGAGIAFNPLLLAAMSDVDPADSGLASGIVNTSFMMGGALGLAVLASLAAARTEAMLASSSAAAALNSGYHVAFLSGAVFAAVAGVLGGVLLRPGQAGSAAGAHSDVADSTPPTTAATKPQARSNA</sequence>
<evidence type="ECO:0000256" key="8">
    <source>
        <dbReference type="SAM" id="Phobius"/>
    </source>
</evidence>
<dbReference type="PANTHER" id="PTHR42718">
    <property type="entry name" value="MAJOR FACILITATOR SUPERFAMILY MULTIDRUG TRANSPORTER MFSC"/>
    <property type="match status" value="1"/>
</dbReference>
<dbReference type="SUPFAM" id="SSF103473">
    <property type="entry name" value="MFS general substrate transporter"/>
    <property type="match status" value="1"/>
</dbReference>
<feature type="transmembrane region" description="Helical" evidence="8">
    <location>
        <begin position="336"/>
        <end position="355"/>
    </location>
</feature>
<evidence type="ECO:0000313" key="11">
    <source>
        <dbReference type="Proteomes" id="UP000075613"/>
    </source>
</evidence>
<evidence type="ECO:0000313" key="10">
    <source>
        <dbReference type="EMBL" id="KXU84884.1"/>
    </source>
</evidence>
<evidence type="ECO:0000256" key="6">
    <source>
        <dbReference type="ARBA" id="ARBA00023136"/>
    </source>
</evidence>
<proteinExistence type="predicted"/>
<feature type="transmembrane region" description="Helical" evidence="8">
    <location>
        <begin position="269"/>
        <end position="292"/>
    </location>
</feature>
<dbReference type="InterPro" id="IPR004638">
    <property type="entry name" value="EmrB-like"/>
</dbReference>
<feature type="region of interest" description="Disordered" evidence="7">
    <location>
        <begin position="473"/>
        <end position="497"/>
    </location>
</feature>
<evidence type="ECO:0000256" key="5">
    <source>
        <dbReference type="ARBA" id="ARBA00022989"/>
    </source>
</evidence>
<feature type="transmembrane region" description="Helical" evidence="8">
    <location>
        <begin position="12"/>
        <end position="35"/>
    </location>
</feature>
<keyword evidence="3" id="KW-1003">Cell membrane</keyword>
<organism evidence="10 11">
    <name type="scientific">Paraburkholderia monticola</name>
    <dbReference type="NCBI Taxonomy" id="1399968"/>
    <lineage>
        <taxon>Bacteria</taxon>
        <taxon>Pseudomonadati</taxon>
        <taxon>Pseudomonadota</taxon>
        <taxon>Betaproteobacteria</taxon>
        <taxon>Burkholderiales</taxon>
        <taxon>Burkholderiaceae</taxon>
        <taxon>Paraburkholderia</taxon>
    </lineage>
</organism>
<feature type="transmembrane region" description="Helical" evidence="8">
    <location>
        <begin position="399"/>
        <end position="421"/>
    </location>
</feature>
<dbReference type="InterPro" id="IPR036259">
    <property type="entry name" value="MFS_trans_sf"/>
</dbReference>
<evidence type="ECO:0000256" key="2">
    <source>
        <dbReference type="ARBA" id="ARBA00022448"/>
    </source>
</evidence>
<feature type="domain" description="Major facilitator superfamily (MFS) profile" evidence="9">
    <location>
        <begin position="13"/>
        <end position="467"/>
    </location>
</feature>
<feature type="transmembrane region" description="Helical" evidence="8">
    <location>
        <begin position="166"/>
        <end position="188"/>
    </location>
</feature>
<keyword evidence="4 8" id="KW-0812">Transmembrane</keyword>
<feature type="transmembrane region" description="Helical" evidence="8">
    <location>
        <begin position="441"/>
        <end position="463"/>
    </location>
</feature>
<evidence type="ECO:0000256" key="1">
    <source>
        <dbReference type="ARBA" id="ARBA00004651"/>
    </source>
</evidence>
<feature type="transmembrane region" description="Helical" evidence="8">
    <location>
        <begin position="79"/>
        <end position="102"/>
    </location>
</feature>